<dbReference type="AlphaFoldDB" id="A0A6C0PAZ6"/>
<dbReference type="EMBL" id="CP048288">
    <property type="protein sequence ID" value="QHW35750.1"/>
    <property type="molecule type" value="Genomic_DNA"/>
</dbReference>
<reference evidence="1 2" key="1">
    <citation type="submission" date="2020-02" db="EMBL/GenBank/DDBJ databases">
        <title>Paenibacillus sp. nov., isolated from rhizosphere soil of tomato.</title>
        <authorList>
            <person name="Weon H.-Y."/>
            <person name="Lee S.A."/>
        </authorList>
    </citation>
    <scope>NUCLEOTIDE SEQUENCE [LARGE SCALE GENOMIC DNA]</scope>
    <source>
        <strain evidence="1 2">14171R-81</strain>
        <plasmid evidence="1 2">unnamed2</plasmid>
    </source>
</reference>
<sequence>MSLVLTRLVRETSTDWESLVHNYEQENRALLVPSENSAATLHRFNVRLSELFTRAHYDFARARRNKDAVERLVENVIKDYYNGPNELARKAAGIQYARCYPAPEEWHADTVDLFDLEDRFRYYFYSLESTIKTLAMKSEAKITNNSLLKLEKDLTG</sequence>
<protein>
    <submittedName>
        <fullName evidence="1">Uncharacterized protein</fullName>
    </submittedName>
</protein>
<geneLocation type="plasmid" evidence="1 2">
    <name>unnamed2</name>
</geneLocation>
<keyword evidence="1" id="KW-0614">Plasmid</keyword>
<name>A0A6C0PAZ6_9BACL</name>
<proteinExistence type="predicted"/>
<organism evidence="1 2">
    <name type="scientific">Paenibacillus rhizovicinus</name>
    <dbReference type="NCBI Taxonomy" id="2704463"/>
    <lineage>
        <taxon>Bacteria</taxon>
        <taxon>Bacillati</taxon>
        <taxon>Bacillota</taxon>
        <taxon>Bacilli</taxon>
        <taxon>Bacillales</taxon>
        <taxon>Paenibacillaceae</taxon>
        <taxon>Paenibacillus</taxon>
    </lineage>
</organism>
<evidence type="ECO:0000313" key="2">
    <source>
        <dbReference type="Proteomes" id="UP000479114"/>
    </source>
</evidence>
<evidence type="ECO:0000313" key="1">
    <source>
        <dbReference type="EMBL" id="QHW35750.1"/>
    </source>
</evidence>
<dbReference type="Proteomes" id="UP000479114">
    <property type="component" value="Plasmid unnamed2"/>
</dbReference>
<keyword evidence="2" id="KW-1185">Reference proteome</keyword>
<accession>A0A6C0PAZ6</accession>
<dbReference type="RefSeq" id="WP_162645884.1">
    <property type="nucleotide sequence ID" value="NZ_CP048288.1"/>
</dbReference>
<dbReference type="KEGG" id="prz:GZH47_33190"/>
<gene>
    <name evidence="1" type="ORF">GZH47_33190</name>
</gene>